<organism evidence="3 4">
    <name type="scientific">Handelsmanbacteria sp. (strain RIFCSPLOWO2_12_FULL_64_10)</name>
    <dbReference type="NCBI Taxonomy" id="1817868"/>
    <lineage>
        <taxon>Bacteria</taxon>
        <taxon>Candidatus Handelsmaniibacteriota</taxon>
    </lineage>
</organism>
<comment type="caution">
    <text evidence="3">The sequence shown here is derived from an EMBL/GenBank/DDBJ whole genome shotgun (WGS) entry which is preliminary data.</text>
</comment>
<feature type="domain" description="Putative zinc-finger" evidence="2">
    <location>
        <begin position="6"/>
        <end position="40"/>
    </location>
</feature>
<sequence length="270" mass="30377">MPEKTCTQIGEGLSAFLDGEVAEAERREIEAHLSACPHCRAYLQAEGSVRSLVRGRRERLREPAPLDLRRRIVQAVQAEETQRRWDALSRRRTAGRLAMAAALVLCVLGGAFYFRSSEPPRSIVAEVVDEHIRCLMKLTKKEEVLDFMTADTRAMNQWFQGRIDINVTAPPFQGSDLRLAGGRLCYLLDRQRAQMVYREGEHVICLFMLDRREIPLPQGHEVVVSSHSIHLTVYKGFNVAVWEDRGLTHALVADVSQDNLKALAASALSS</sequence>
<dbReference type="Proteomes" id="UP000178606">
    <property type="component" value="Unassembled WGS sequence"/>
</dbReference>
<evidence type="ECO:0000313" key="3">
    <source>
        <dbReference type="EMBL" id="OGG46511.1"/>
    </source>
</evidence>
<feature type="transmembrane region" description="Helical" evidence="1">
    <location>
        <begin position="93"/>
        <end position="114"/>
    </location>
</feature>
<dbReference type="InterPro" id="IPR041916">
    <property type="entry name" value="Anti_sigma_zinc_sf"/>
</dbReference>
<proteinExistence type="predicted"/>
<keyword evidence="1" id="KW-0812">Transmembrane</keyword>
<dbReference type="EMBL" id="MFKF01000307">
    <property type="protein sequence ID" value="OGG46511.1"/>
    <property type="molecule type" value="Genomic_DNA"/>
</dbReference>
<keyword evidence="1" id="KW-1133">Transmembrane helix</keyword>
<dbReference type="InterPro" id="IPR027383">
    <property type="entry name" value="Znf_put"/>
</dbReference>
<reference evidence="3 4" key="1">
    <citation type="journal article" date="2016" name="Nat. Commun.">
        <title>Thousands of microbial genomes shed light on interconnected biogeochemical processes in an aquifer system.</title>
        <authorList>
            <person name="Anantharaman K."/>
            <person name="Brown C.T."/>
            <person name="Hug L.A."/>
            <person name="Sharon I."/>
            <person name="Castelle C.J."/>
            <person name="Probst A.J."/>
            <person name="Thomas B.C."/>
            <person name="Singh A."/>
            <person name="Wilkins M.J."/>
            <person name="Karaoz U."/>
            <person name="Brodie E.L."/>
            <person name="Williams K.H."/>
            <person name="Hubbard S.S."/>
            <person name="Banfield J.F."/>
        </authorList>
    </citation>
    <scope>NUCLEOTIDE SEQUENCE [LARGE SCALE GENOMIC DNA]</scope>
    <source>
        <strain evidence="4">RIFCSPLOWO2_12_FULL_64_10</strain>
    </source>
</reference>
<keyword evidence="1" id="KW-0472">Membrane</keyword>
<gene>
    <name evidence="3" type="ORF">A3F84_19700</name>
</gene>
<dbReference type="Pfam" id="PF13490">
    <property type="entry name" value="zf-HC2"/>
    <property type="match status" value="1"/>
</dbReference>
<evidence type="ECO:0000259" key="2">
    <source>
        <dbReference type="Pfam" id="PF13490"/>
    </source>
</evidence>
<evidence type="ECO:0000313" key="4">
    <source>
        <dbReference type="Proteomes" id="UP000178606"/>
    </source>
</evidence>
<name>A0A1F6CC00_HANXR</name>
<evidence type="ECO:0000256" key="1">
    <source>
        <dbReference type="SAM" id="Phobius"/>
    </source>
</evidence>
<dbReference type="Gene3D" id="1.10.10.1320">
    <property type="entry name" value="Anti-sigma factor, zinc-finger domain"/>
    <property type="match status" value="1"/>
</dbReference>
<dbReference type="AlphaFoldDB" id="A0A1F6CC00"/>
<protein>
    <recommendedName>
        <fullName evidence="2">Putative zinc-finger domain-containing protein</fullName>
    </recommendedName>
</protein>
<accession>A0A1F6CC00</accession>